<comment type="caution">
    <text evidence="9">The sequence shown here is derived from an EMBL/GenBank/DDBJ whole genome shotgun (WGS) entry which is preliminary data.</text>
</comment>
<comment type="subcellular location">
    <subcellularLocation>
        <location evidence="1 7">Cell membrane</location>
        <topology evidence="1 7">Multi-pass membrane protein</topology>
    </subcellularLocation>
</comment>
<dbReference type="InterPro" id="IPR035906">
    <property type="entry name" value="MetI-like_sf"/>
</dbReference>
<dbReference type="Gene3D" id="1.10.3720.10">
    <property type="entry name" value="MetI-like"/>
    <property type="match status" value="1"/>
</dbReference>
<evidence type="ECO:0000313" key="10">
    <source>
        <dbReference type="Proteomes" id="UP000597444"/>
    </source>
</evidence>
<protein>
    <submittedName>
        <fullName evidence="9">Sugar ABC transporter permease</fullName>
    </submittedName>
</protein>
<dbReference type="CDD" id="cd06261">
    <property type="entry name" value="TM_PBP2"/>
    <property type="match status" value="1"/>
</dbReference>
<evidence type="ECO:0000256" key="4">
    <source>
        <dbReference type="ARBA" id="ARBA00022692"/>
    </source>
</evidence>
<comment type="similarity">
    <text evidence="7">Belongs to the binding-protein-dependent transport system permease family.</text>
</comment>
<keyword evidence="4 7" id="KW-0812">Transmembrane</keyword>
<dbReference type="PANTHER" id="PTHR30193:SF37">
    <property type="entry name" value="INNER MEMBRANE ABC TRANSPORTER PERMEASE PROTEIN YCJO"/>
    <property type="match status" value="1"/>
</dbReference>
<dbReference type="GO" id="GO:0055085">
    <property type="term" value="P:transmembrane transport"/>
    <property type="evidence" value="ECO:0007669"/>
    <property type="project" value="InterPro"/>
</dbReference>
<feature type="transmembrane region" description="Helical" evidence="7">
    <location>
        <begin position="123"/>
        <end position="144"/>
    </location>
</feature>
<keyword evidence="6 7" id="KW-0472">Membrane</keyword>
<name>A0A8J3IZW6_9CHLR</name>
<keyword evidence="3" id="KW-1003">Cell membrane</keyword>
<evidence type="ECO:0000256" key="7">
    <source>
        <dbReference type="RuleBase" id="RU363032"/>
    </source>
</evidence>
<evidence type="ECO:0000256" key="6">
    <source>
        <dbReference type="ARBA" id="ARBA00023136"/>
    </source>
</evidence>
<dbReference type="GO" id="GO:0005886">
    <property type="term" value="C:plasma membrane"/>
    <property type="evidence" value="ECO:0007669"/>
    <property type="project" value="UniProtKB-SubCell"/>
</dbReference>
<accession>A0A8J3IZW6</accession>
<dbReference type="RefSeq" id="WP_220209709.1">
    <property type="nucleotide sequence ID" value="NZ_BNJK01000002.1"/>
</dbReference>
<keyword evidence="10" id="KW-1185">Reference proteome</keyword>
<feature type="transmembrane region" description="Helical" evidence="7">
    <location>
        <begin position="24"/>
        <end position="48"/>
    </location>
</feature>
<dbReference type="AlphaFoldDB" id="A0A8J3IZW6"/>
<gene>
    <name evidence="9" type="ORF">KSF_090940</name>
</gene>
<dbReference type="EMBL" id="BNJK01000002">
    <property type="protein sequence ID" value="GHO99046.1"/>
    <property type="molecule type" value="Genomic_DNA"/>
</dbReference>
<reference evidence="9" key="1">
    <citation type="submission" date="2020-10" db="EMBL/GenBank/DDBJ databases">
        <title>Taxonomic study of unclassified bacteria belonging to the class Ktedonobacteria.</title>
        <authorList>
            <person name="Yabe S."/>
            <person name="Wang C.M."/>
            <person name="Zheng Y."/>
            <person name="Sakai Y."/>
            <person name="Cavaletti L."/>
            <person name="Monciardini P."/>
            <person name="Donadio S."/>
        </authorList>
    </citation>
    <scope>NUCLEOTIDE SEQUENCE</scope>
    <source>
        <strain evidence="9">ID150040</strain>
    </source>
</reference>
<evidence type="ECO:0000256" key="5">
    <source>
        <dbReference type="ARBA" id="ARBA00022989"/>
    </source>
</evidence>
<keyword evidence="5 7" id="KW-1133">Transmembrane helix</keyword>
<dbReference type="InterPro" id="IPR051393">
    <property type="entry name" value="ABC_transporter_permease"/>
</dbReference>
<feature type="transmembrane region" description="Helical" evidence="7">
    <location>
        <begin position="221"/>
        <end position="243"/>
    </location>
</feature>
<dbReference type="Proteomes" id="UP000597444">
    <property type="component" value="Unassembled WGS sequence"/>
</dbReference>
<feature type="domain" description="ABC transmembrane type-1" evidence="8">
    <location>
        <begin position="86"/>
        <end position="298"/>
    </location>
</feature>
<evidence type="ECO:0000256" key="3">
    <source>
        <dbReference type="ARBA" id="ARBA00022475"/>
    </source>
</evidence>
<evidence type="ECO:0000313" key="9">
    <source>
        <dbReference type="EMBL" id="GHO99046.1"/>
    </source>
</evidence>
<keyword evidence="2 7" id="KW-0813">Transport</keyword>
<dbReference type="PANTHER" id="PTHR30193">
    <property type="entry name" value="ABC TRANSPORTER PERMEASE PROTEIN"/>
    <property type="match status" value="1"/>
</dbReference>
<organism evidence="9 10">
    <name type="scientific">Reticulibacter mediterranei</name>
    <dbReference type="NCBI Taxonomy" id="2778369"/>
    <lineage>
        <taxon>Bacteria</taxon>
        <taxon>Bacillati</taxon>
        <taxon>Chloroflexota</taxon>
        <taxon>Ktedonobacteria</taxon>
        <taxon>Ktedonobacterales</taxon>
        <taxon>Reticulibacteraceae</taxon>
        <taxon>Reticulibacter</taxon>
    </lineage>
</organism>
<evidence type="ECO:0000256" key="2">
    <source>
        <dbReference type="ARBA" id="ARBA00022448"/>
    </source>
</evidence>
<evidence type="ECO:0000256" key="1">
    <source>
        <dbReference type="ARBA" id="ARBA00004651"/>
    </source>
</evidence>
<dbReference type="Pfam" id="PF00528">
    <property type="entry name" value="BPD_transp_1"/>
    <property type="match status" value="1"/>
</dbReference>
<feature type="transmembrane region" description="Helical" evidence="7">
    <location>
        <begin position="86"/>
        <end position="111"/>
    </location>
</feature>
<feature type="transmembrane region" description="Helical" evidence="7">
    <location>
        <begin position="276"/>
        <end position="301"/>
    </location>
</feature>
<dbReference type="InterPro" id="IPR000515">
    <property type="entry name" value="MetI-like"/>
</dbReference>
<proteinExistence type="inferred from homology"/>
<dbReference type="SUPFAM" id="SSF161098">
    <property type="entry name" value="MetI-like"/>
    <property type="match status" value="1"/>
</dbReference>
<dbReference type="PROSITE" id="PS50928">
    <property type="entry name" value="ABC_TM1"/>
    <property type="match status" value="1"/>
</dbReference>
<sequence>MFVGAAKVPAAPTAVGTRRRRTRLLLLGYLLVAPAVLWRLAVAIYPFLNTIYQSFTNNSPLAGVPRFIGLDNFARMFHDPVVMQSLSFTFIFTAASTLIQLVYAMGIALLLNRQFRARGLVRAVNLLPWAMPAIVIATASQWMFNSQYGMIDDLIVRVLPFRPIWLADPTLARMVVILLDVWKNAPWASIIILAGLQNVPRELYEAARVDGASSWRTFRSVVLPMLAPLIFTLLIFISTYRILTFDLVYGLTQGGPGNATTLLSYQIYQLAFTGLYYGYGSAVAVFAFLIVLALCLIFFLFMRRSENAL</sequence>
<evidence type="ECO:0000259" key="8">
    <source>
        <dbReference type="PROSITE" id="PS50928"/>
    </source>
</evidence>